<comment type="similarity">
    <text evidence="3">Belongs to the D-isomer specific 2-hydroxyacid dehydrogenase family.</text>
</comment>
<name>A0A4R4E6V9_9BACT</name>
<dbReference type="InterPro" id="IPR036291">
    <property type="entry name" value="NAD(P)-bd_dom_sf"/>
</dbReference>
<evidence type="ECO:0000259" key="5">
    <source>
        <dbReference type="Pfam" id="PF02826"/>
    </source>
</evidence>
<gene>
    <name evidence="6" type="ORF">E0486_00395</name>
</gene>
<dbReference type="OrthoDB" id="9777288at2"/>
<comment type="caution">
    <text evidence="6">The sequence shown here is derived from an EMBL/GenBank/DDBJ whole genome shotgun (WGS) entry which is preliminary data.</text>
</comment>
<organism evidence="6 7">
    <name type="scientific">Flaviaesturariibacter aridisoli</name>
    <dbReference type="NCBI Taxonomy" id="2545761"/>
    <lineage>
        <taxon>Bacteria</taxon>
        <taxon>Pseudomonadati</taxon>
        <taxon>Bacteroidota</taxon>
        <taxon>Chitinophagia</taxon>
        <taxon>Chitinophagales</taxon>
        <taxon>Chitinophagaceae</taxon>
        <taxon>Flaviaestuariibacter</taxon>
    </lineage>
</organism>
<dbReference type="Pfam" id="PF02826">
    <property type="entry name" value="2-Hacid_dh_C"/>
    <property type="match status" value="1"/>
</dbReference>
<proteinExistence type="inferred from homology"/>
<dbReference type="PANTHER" id="PTHR10996:SF178">
    <property type="entry name" value="2-HYDROXYACID DEHYDROGENASE YGL185C-RELATED"/>
    <property type="match status" value="1"/>
</dbReference>
<keyword evidence="1 3" id="KW-0560">Oxidoreductase</keyword>
<evidence type="ECO:0000259" key="4">
    <source>
        <dbReference type="Pfam" id="PF00389"/>
    </source>
</evidence>
<keyword evidence="7" id="KW-1185">Reference proteome</keyword>
<dbReference type="GO" id="GO:0016618">
    <property type="term" value="F:hydroxypyruvate reductase [NAD(P)H] activity"/>
    <property type="evidence" value="ECO:0007669"/>
    <property type="project" value="TreeGrafter"/>
</dbReference>
<evidence type="ECO:0000256" key="3">
    <source>
        <dbReference type="RuleBase" id="RU003719"/>
    </source>
</evidence>
<feature type="domain" description="D-isomer specific 2-hydroxyacid dehydrogenase NAD-binding" evidence="5">
    <location>
        <begin position="106"/>
        <end position="287"/>
    </location>
</feature>
<dbReference type="SUPFAM" id="SSF51735">
    <property type="entry name" value="NAD(P)-binding Rossmann-fold domains"/>
    <property type="match status" value="1"/>
</dbReference>
<dbReference type="InterPro" id="IPR006139">
    <property type="entry name" value="D-isomer_2_OHA_DH_cat_dom"/>
</dbReference>
<dbReference type="GO" id="GO:0005829">
    <property type="term" value="C:cytosol"/>
    <property type="evidence" value="ECO:0007669"/>
    <property type="project" value="TreeGrafter"/>
</dbReference>
<reference evidence="6 7" key="1">
    <citation type="submission" date="2019-03" db="EMBL/GenBank/DDBJ databases">
        <authorList>
            <person name="Kim M.K.M."/>
        </authorList>
    </citation>
    <scope>NUCLEOTIDE SEQUENCE [LARGE SCALE GENOMIC DNA]</scope>
    <source>
        <strain evidence="6 7">17J68-15</strain>
    </source>
</reference>
<dbReference type="InterPro" id="IPR006140">
    <property type="entry name" value="D-isomer_DH_NAD-bd"/>
</dbReference>
<dbReference type="SUPFAM" id="SSF52283">
    <property type="entry name" value="Formate/glycerate dehydrogenase catalytic domain-like"/>
    <property type="match status" value="1"/>
</dbReference>
<dbReference type="Proteomes" id="UP000295164">
    <property type="component" value="Unassembled WGS sequence"/>
</dbReference>
<dbReference type="Gene3D" id="3.40.50.720">
    <property type="entry name" value="NAD(P)-binding Rossmann-like Domain"/>
    <property type="match status" value="2"/>
</dbReference>
<protein>
    <submittedName>
        <fullName evidence="6">Hydroxyacid dehydrogenase</fullName>
    </submittedName>
</protein>
<dbReference type="GO" id="GO:0051287">
    <property type="term" value="F:NAD binding"/>
    <property type="evidence" value="ECO:0007669"/>
    <property type="project" value="InterPro"/>
</dbReference>
<evidence type="ECO:0000313" key="6">
    <source>
        <dbReference type="EMBL" id="TCZ74797.1"/>
    </source>
</evidence>
<dbReference type="RefSeq" id="WP_131850153.1">
    <property type="nucleotide sequence ID" value="NZ_SKFH01000001.1"/>
</dbReference>
<dbReference type="PANTHER" id="PTHR10996">
    <property type="entry name" value="2-HYDROXYACID DEHYDROGENASE-RELATED"/>
    <property type="match status" value="1"/>
</dbReference>
<dbReference type="InterPro" id="IPR050223">
    <property type="entry name" value="D-isomer_2-hydroxyacid_DH"/>
</dbReference>
<dbReference type="EMBL" id="SKFH01000001">
    <property type="protein sequence ID" value="TCZ74797.1"/>
    <property type="molecule type" value="Genomic_DNA"/>
</dbReference>
<dbReference type="AlphaFoldDB" id="A0A4R4E6V9"/>
<evidence type="ECO:0000313" key="7">
    <source>
        <dbReference type="Proteomes" id="UP000295164"/>
    </source>
</evidence>
<dbReference type="GO" id="GO:0030267">
    <property type="term" value="F:glyoxylate reductase (NADPH) activity"/>
    <property type="evidence" value="ECO:0007669"/>
    <property type="project" value="TreeGrafter"/>
</dbReference>
<evidence type="ECO:0000256" key="1">
    <source>
        <dbReference type="ARBA" id="ARBA00023002"/>
    </source>
</evidence>
<sequence>MKQALITAPAHESLRPSLEAAGYRVTEAPDISYEALSEAIGDITGLVVTTRLRIDAALLERAPLLRWIGRLGSGMELIDTSAATARGIACISTPEGNGPAVAEHTLGLALGLLNHIPRSFEEVKRGLWRRNENRGTELGGKTVGVIGYGNTGSAFSRLLAPFGGTVLAVDKYKSGYTDGYIREATLEQLQDEAELLSLHLPLTAETRHLANRAFFGRMRRRPFFISTCRGPVTDTAALLDALEGGLIRGAALDVLENEKLGSYTAAERALLERLCARPDVIVTPHIAGYSFEGFRRMSDLLVQKLEALALL</sequence>
<keyword evidence="2" id="KW-0520">NAD</keyword>
<evidence type="ECO:0000256" key="2">
    <source>
        <dbReference type="ARBA" id="ARBA00023027"/>
    </source>
</evidence>
<dbReference type="Pfam" id="PF00389">
    <property type="entry name" value="2-Hacid_dh"/>
    <property type="match status" value="1"/>
</dbReference>
<accession>A0A4R4E6V9</accession>
<feature type="domain" description="D-isomer specific 2-hydroxyacid dehydrogenase catalytic" evidence="4">
    <location>
        <begin position="5"/>
        <end position="306"/>
    </location>
</feature>